<gene>
    <name evidence="1" type="ORF">NDU88_000953</name>
</gene>
<evidence type="ECO:0000313" key="1">
    <source>
        <dbReference type="EMBL" id="KAJ1175666.1"/>
    </source>
</evidence>
<dbReference type="EMBL" id="JANPWB010000006">
    <property type="protein sequence ID" value="KAJ1175666.1"/>
    <property type="molecule type" value="Genomic_DNA"/>
</dbReference>
<protein>
    <submittedName>
        <fullName evidence="1">Uncharacterized protein</fullName>
    </submittedName>
</protein>
<keyword evidence="2" id="KW-1185">Reference proteome</keyword>
<dbReference type="Proteomes" id="UP001066276">
    <property type="component" value="Chromosome 3_2"/>
</dbReference>
<accession>A0AAV7TGZ4</accession>
<sequence>MEVTSAPAACPGPRPQWVPRGHAGVLKLNGLKRGKIMLSVLTEITGAKELWNQFPSQILFQPRQSQEQACADSALAALEAQPSCHPFLMVDQPGSLKPV</sequence>
<organism evidence="1 2">
    <name type="scientific">Pleurodeles waltl</name>
    <name type="common">Iberian ribbed newt</name>
    <dbReference type="NCBI Taxonomy" id="8319"/>
    <lineage>
        <taxon>Eukaryota</taxon>
        <taxon>Metazoa</taxon>
        <taxon>Chordata</taxon>
        <taxon>Craniata</taxon>
        <taxon>Vertebrata</taxon>
        <taxon>Euteleostomi</taxon>
        <taxon>Amphibia</taxon>
        <taxon>Batrachia</taxon>
        <taxon>Caudata</taxon>
        <taxon>Salamandroidea</taxon>
        <taxon>Salamandridae</taxon>
        <taxon>Pleurodelinae</taxon>
        <taxon>Pleurodeles</taxon>
    </lineage>
</organism>
<comment type="caution">
    <text evidence="1">The sequence shown here is derived from an EMBL/GenBank/DDBJ whole genome shotgun (WGS) entry which is preliminary data.</text>
</comment>
<evidence type="ECO:0000313" key="2">
    <source>
        <dbReference type="Proteomes" id="UP001066276"/>
    </source>
</evidence>
<reference evidence="1" key="1">
    <citation type="journal article" date="2022" name="bioRxiv">
        <title>Sequencing and chromosome-scale assembly of the giantPleurodeles waltlgenome.</title>
        <authorList>
            <person name="Brown T."/>
            <person name="Elewa A."/>
            <person name="Iarovenko S."/>
            <person name="Subramanian E."/>
            <person name="Araus A.J."/>
            <person name="Petzold A."/>
            <person name="Susuki M."/>
            <person name="Suzuki K.-i.T."/>
            <person name="Hayashi T."/>
            <person name="Toyoda A."/>
            <person name="Oliveira C."/>
            <person name="Osipova E."/>
            <person name="Leigh N.D."/>
            <person name="Simon A."/>
            <person name="Yun M.H."/>
        </authorList>
    </citation>
    <scope>NUCLEOTIDE SEQUENCE</scope>
    <source>
        <strain evidence="1">20211129_DDA</strain>
        <tissue evidence="1">Liver</tissue>
    </source>
</reference>
<proteinExistence type="predicted"/>
<name>A0AAV7TGZ4_PLEWA</name>
<dbReference type="AlphaFoldDB" id="A0AAV7TGZ4"/>